<name>A0A9X3XAI4_9BACT</name>
<keyword evidence="3" id="KW-0378">Hydrolase</keyword>
<feature type="domain" description="AB hydrolase-1" evidence="1">
    <location>
        <begin position="1006"/>
        <end position="1101"/>
    </location>
</feature>
<dbReference type="GO" id="GO:0016787">
    <property type="term" value="F:hydrolase activity"/>
    <property type="evidence" value="ECO:0007669"/>
    <property type="project" value="UniProtKB-KW"/>
</dbReference>
<protein>
    <submittedName>
        <fullName evidence="3">Alpha/beta fold hydrolase</fullName>
    </submittedName>
</protein>
<dbReference type="InterPro" id="IPR046538">
    <property type="entry name" value="DUF6603"/>
</dbReference>
<sequence length="2796" mass="287999">MSATSHVSPQLLSLARAIGLVAADGYVDAGWFDNPLDRLRTIVSNAHQRAAFLGLLEEILPSMPVSGFDGDARWYPLLSPTGRGNVYLTIQGELIGVAASLETPAAMTPGARASLRLPLVDVSNGTVVAVAGSAEAPFELVLEAQWAPGSHPSSIAAVASVNIEAGGALRIVLEDLDPAAAPGTRTYLDPTKLDADAARVLAKLITQALAQFSGDDPYVARVLTHLPGLLGLDGSLPALRVHDLLRDPAALRSWLAEIAADPVSLRSWFTRLVGLLGSGLPAAEPTVSGDGSAASPLWAPVLDLGSDSSLSLTLGVDAPASGPPVLLLGVALSLAAAAGRLQGAATLLGLPLAEASPVAVLPAAHLELVTPTTGSVIDVAPAIKLGTVACGIAWEGQRLVPRLELRDVILNGATHPRLDLSNTNALVSSGTAAVQGAIEAALGSSRLGEAVLALVGLRAPASDPSFSHALDIAALLSDPTRAIANVHRSALGDTQHGWEHLFAELAAIFGILTPHAGDGTPQQPWRVVIAEQGVAKIELAAWNARDAATPSGTQLLRLGLRLSFATGPWEGAWVAELLAFDLPPSGSAALRFLDAQHVSLTLTPIPELETAAGLGLTATAISGHLDWVLARTPTWRILVDELVATGSGDPVGPTTLTFPMASFDPAAPDLGLGLGAGTALALLRLLLTEVLHSAGGPAGLTIGALLGLHRKLRGLPADWPLLGPTDPADLGSLFKDPLGAVRAHLEQVLAGSSADGTPFTLAALPWLRALLVSELPARPADTYPPSLPLAGAGTYERPWILPLADGSVELLGWLDPNGPPPAWWQARAERVRLAADGDALVGFLEDVSALLPDVAGALEGRDPAETAAALTALADWFALGDGLVPAAAQAPAVASWGRATPVPAAHHELPAALAAIAQIGQAIDGWAGGSKDVVARAVVLLSAPFADHEAFGAYLQAAESDRPQGAHFDLRAPSIDPLTVPLSHVTAAATHYTADLADGDLGFMAAQLARVVARVRELTGQTQVYLVGHSTAGLVARAYGAVVPAEVAGVVTLGAPHGGSPLAPLLDSTMAGAVRLVNVLYPAADRTPAGRAIAHLVAMLDDARPDRLAAFVGLEGAESTGRGLAIPGYLPTGLIEDLAQVVADRALAAAGSLAAPTRFGFGVRARLHLSDGKPGDLDLRAAVRVDALSAALAAASPDPVRPTPAVHVHAEVSRSDGAWLVGGPEAMPGERLRCVELGVSVRPDAGGSATAIPLLRLHDAGSDALRPWLELSDLVNRLPSLPRFASLAGPRPAAGTREALLLDVLMALGLVVGDGTGALSFSLEELGAIAAQPTAQLGPRLPALLDVVADAVGATRGAGPTWTRQLASLPIALTVSANPWKLGLRTFDPATEADTLTLAPALGVGVAAELTLPDFTSSVDARLSLAATQLRWSSGTVTLAAPPWLEPIQLVPAPPVEVLRDALARHVPMLVASAVISGVLGALVGGDVRVRGIERLLTSPASLFLSPLALGADDGSGLDPAKVSALLQAVASALGLSNAGGIELPGGLVLVASGSDPLTLALSGVIPLGAGSDELELELGLKLDRALAVTPTGKGMLRVGLPGSGWAGIEIEVGADPSGLSLSVQPNNAGRIQLLPSFSGFDDLASGVASLLPAVLQAVVDELAPQPDQASGLVRIALSIAKALGIYDFDAQGFEEPTRAAELGKILQPGWLESKATSGAVIADAITQIFTGPTPLVALPGSVTGVGSTVRWTYPLATGGTVSAMLGWTGAGAAAAPALTLGVQGVRLGPVVADELSAGYDQGLVCHLVLRLDAAGELAFLQPSIDFAVDDGRPAFEIHPLGAAAKDEFAVRVAPVPELVLAAGAAMTLLERWGVPLVAQLLLRTFEAELPRSLWAGGPTVRAVLDASGLVEPNTTPPALAAVRPPLPELALRALKALVTNVTIPVSDTLSLTPVAEQGRRGLRLKGRQELSGGDVDVSVRFGEAKWLDDADAGVTLWLLEDTEGMPPVRITPALDVTGLGVVLSGAGDEALVKGPFEIGAAGGFLFFRMTFLDAARAFAVDVSELGASAELDAARISVSSEDGDSFLKKVLPPELAAPFALGVAWREGKGLILHGGSPGGGLELTFPLNLDLAILQLQELYLALKAREGVVSLEAALSGNASLGPFHASVQRVGLKASFGAAGNQLGFRAPDGVGLAMDAGIVGGGGFLFVDESKGQYAGVVQLEFKGIALKAIGIITTRLPDGRDGYSLLLIISAEFTPIQLGFGFTLSGVGGLIGVNRTAVVDVLRAGIKARTLDSIMFPRDPVANAPQLISNLSAVFPPAEGRFVIGPMARLGWGTPTLVTLDLGLILELPAPVRLIVLGRLRMALPHEEVPIVAINMDVLGVVDFERSQASVDATLYDSTIAGFALTGDMAMRMSWGDRPGFALAAGGFHPRFQPPPGFPALDRLALSLCTGNNPRLRLESYLALTSNTAQFGARLELYASKASFSIEGVLAFDALFQFEPFSVLVEMSGSVALKQGSRKLMSVSVYVTLTGPSPWHARGYARFKLLFISADVSFDVRLGSAAPQPAPALVELEPLVEAALKDPRSWSTQLPPEGESLVSVREIPRAEGELLIHPLATLSVTQRVAPLGRELQRFGSSRIAGATRLDITQLRVGGTDLVGEPIDEYFAPAQFLDLSDHEKLARSSFERWEGGRRVGGRGVSRDSAPPLETTLEPETIIIDKPDGPARLAAEAAPMFARSQVAAKSATSRAAPSAMTTLQRFAASGAAAHAKARSTGTARFRGPALKLGVAG</sequence>
<comment type="caution">
    <text evidence="3">The sequence shown here is derived from an EMBL/GenBank/DDBJ whole genome shotgun (WGS) entry which is preliminary data.</text>
</comment>
<dbReference type="Pfam" id="PF00561">
    <property type="entry name" value="Abhydrolase_1"/>
    <property type="match status" value="1"/>
</dbReference>
<evidence type="ECO:0000259" key="1">
    <source>
        <dbReference type="Pfam" id="PF00561"/>
    </source>
</evidence>
<dbReference type="EMBL" id="JAGTJJ010000021">
    <property type="protein sequence ID" value="MDC3984476.1"/>
    <property type="molecule type" value="Genomic_DNA"/>
</dbReference>
<feature type="domain" description="DUF6603" evidence="2">
    <location>
        <begin position="2130"/>
        <end position="2683"/>
    </location>
</feature>
<dbReference type="Proteomes" id="UP001151081">
    <property type="component" value="Unassembled WGS sequence"/>
</dbReference>
<reference evidence="3 4" key="1">
    <citation type="submission" date="2021-04" db="EMBL/GenBank/DDBJ databases">
        <title>Genome analysis of Polyangium sp.</title>
        <authorList>
            <person name="Li Y."/>
            <person name="Wang J."/>
        </authorList>
    </citation>
    <scope>NUCLEOTIDE SEQUENCE [LARGE SCALE GENOMIC DNA]</scope>
    <source>
        <strain evidence="3 4">SDU14</strain>
    </source>
</reference>
<proteinExistence type="predicted"/>
<gene>
    <name evidence="3" type="ORF">KEG57_28475</name>
</gene>
<organism evidence="3 4">
    <name type="scientific">Polyangium jinanense</name>
    <dbReference type="NCBI Taxonomy" id="2829994"/>
    <lineage>
        <taxon>Bacteria</taxon>
        <taxon>Pseudomonadati</taxon>
        <taxon>Myxococcota</taxon>
        <taxon>Polyangia</taxon>
        <taxon>Polyangiales</taxon>
        <taxon>Polyangiaceae</taxon>
        <taxon>Polyangium</taxon>
    </lineage>
</organism>
<dbReference type="InterPro" id="IPR029058">
    <property type="entry name" value="AB_hydrolase_fold"/>
</dbReference>
<accession>A0A9X3XAI4</accession>
<evidence type="ECO:0000313" key="4">
    <source>
        <dbReference type="Proteomes" id="UP001151081"/>
    </source>
</evidence>
<evidence type="ECO:0000259" key="2">
    <source>
        <dbReference type="Pfam" id="PF20248"/>
    </source>
</evidence>
<dbReference type="SUPFAM" id="SSF53474">
    <property type="entry name" value="alpha/beta-Hydrolases"/>
    <property type="match status" value="1"/>
</dbReference>
<dbReference type="InterPro" id="IPR000073">
    <property type="entry name" value="AB_hydrolase_1"/>
</dbReference>
<dbReference type="RefSeq" id="WP_272458978.1">
    <property type="nucleotide sequence ID" value="NZ_JAGTJJ010000021.1"/>
</dbReference>
<dbReference type="Pfam" id="PF20248">
    <property type="entry name" value="DUF6603"/>
    <property type="match status" value="1"/>
</dbReference>
<keyword evidence="4" id="KW-1185">Reference proteome</keyword>
<evidence type="ECO:0000313" key="3">
    <source>
        <dbReference type="EMBL" id="MDC3984476.1"/>
    </source>
</evidence>
<dbReference type="Gene3D" id="3.40.50.1820">
    <property type="entry name" value="alpha/beta hydrolase"/>
    <property type="match status" value="1"/>
</dbReference>